<keyword evidence="1" id="KW-0732">Signal</keyword>
<sequence>MVKEETKMKNKTKFILSMLLIFSMLVVTSCSTMAKVSKTSKNINKNPKSEEEYILKAKEIFEISDDYTELDIETSDNKDRSEKYRFHWSREDGDDGINVSMDKEGNILNYNHYANRDNKIKDHVSREAIEKAALKYLEKIDKNLVGSHKVISVDYDKYENTASVTFRRYVGDVPVIGTNLVIQIDLSDMSLAYYDSGLYYLVKDKTVSKDAKLIGLDPAKEKIEKINPIILAYMSNRYGEDNTAKLYYLPKNEKYIDAVGGEAVDFNDSGIYYREGDMKTEEAKDSAGLTEMEKKSVKEFQGLMKKEDLRKLVGDLIPKDSKIERERITKGDRYEYSFEARRKDRSAYFSLDAKDGTLTNFNDIRDAKEKPAPKAEEAIKIAMAFKDKYAKKLVDFDYKDPNIYSDTYCTRIIYSQLKDEVPVVNYGVIVELNNDNKKVSAFSLREYTEKFEDKDGIKSLDEAKKIYFDEDNFKLLYMVKDNKLKPVYGYEDLTPIGARTLNKYSDLGEFINLEKSKYKTDLERLLEYKIGFMEDKDVLDAATVKDLADIVEDGVKLLDQYGYRSNNPFKDLKMDKKLDRLDAIKIIFKLRGVNLEGLDSKVFKDIDGLKGEDLVNFQMARSYGLTSENSTHTNINVDELLSIYYRSLNIR</sequence>
<feature type="chain" id="PRO_5003138016" description="YcdB/YcdC repeated domain-containing protein" evidence="1">
    <location>
        <begin position="35"/>
        <end position="651"/>
    </location>
</feature>
<gene>
    <name evidence="3" type="ORF">HMPREF9225_0699</name>
</gene>
<dbReference type="STRING" id="862517.HMPREF9225_0699"/>
<comment type="caution">
    <text evidence="3">The sequence shown here is derived from an EMBL/GenBank/DDBJ whole genome shotgun (WGS) entry which is preliminary data.</text>
</comment>
<feature type="domain" description="YcdB/YcdC repeated" evidence="2">
    <location>
        <begin position="317"/>
        <end position="444"/>
    </location>
</feature>
<accession>E0NKL0</accession>
<dbReference type="Pfam" id="PF16244">
    <property type="entry name" value="DUF4901"/>
    <property type="match status" value="2"/>
</dbReference>
<dbReference type="Proteomes" id="UP000003280">
    <property type="component" value="Unassembled WGS sequence"/>
</dbReference>
<reference evidence="3 4" key="1">
    <citation type="submission" date="2010-07" db="EMBL/GenBank/DDBJ databases">
        <authorList>
            <person name="Muzny D."/>
            <person name="Qin X."/>
            <person name="Deng J."/>
            <person name="Jiang H."/>
            <person name="Liu Y."/>
            <person name="Qu J."/>
            <person name="Song X.-Z."/>
            <person name="Zhang L."/>
            <person name="Thornton R."/>
            <person name="Coyle M."/>
            <person name="Francisco L."/>
            <person name="Jackson L."/>
            <person name="Javaid M."/>
            <person name="Korchina V."/>
            <person name="Kovar C."/>
            <person name="Mata R."/>
            <person name="Mathew T."/>
            <person name="Ngo R."/>
            <person name="Nguyen L."/>
            <person name="Nguyen N."/>
            <person name="Okwuonu G."/>
            <person name="Ongeri F."/>
            <person name="Pham C."/>
            <person name="Simmons D."/>
            <person name="Wilczek-Boney K."/>
            <person name="Hale W."/>
            <person name="Jakkamsetti A."/>
            <person name="Pham P."/>
            <person name="Ruth R."/>
            <person name="San Lucas F."/>
            <person name="Warren J."/>
            <person name="Zhang J."/>
            <person name="Zhao Z."/>
            <person name="Zhou C."/>
            <person name="Zhu D."/>
            <person name="Lee S."/>
            <person name="Bess C."/>
            <person name="Blankenburg K."/>
            <person name="Forbes L."/>
            <person name="Fu Q."/>
            <person name="Gubbala S."/>
            <person name="Hirani K."/>
            <person name="Jayaseelan J.C."/>
            <person name="Lara F."/>
            <person name="Munidasa M."/>
            <person name="Palculict T."/>
            <person name="Patil S."/>
            <person name="Pu L.-L."/>
            <person name="Saada N."/>
            <person name="Tang L."/>
            <person name="Weissenberger G."/>
            <person name="Zhu Y."/>
            <person name="Hemphill L."/>
            <person name="Shang Y."/>
            <person name="Youmans B."/>
            <person name="Ayvaz T."/>
            <person name="Ross M."/>
            <person name="Santibanez J."/>
            <person name="Aqrawi P."/>
            <person name="Gross S."/>
            <person name="Joshi V."/>
            <person name="Fowler G."/>
            <person name="Nazareth L."/>
            <person name="Reid J."/>
            <person name="Worley K."/>
            <person name="Petrosino J."/>
            <person name="Highlander S."/>
            <person name="Gibbs R."/>
        </authorList>
    </citation>
    <scope>NUCLEOTIDE SEQUENCE [LARGE SCALE GENOMIC DNA]</scope>
    <source>
        <strain evidence="3 4">ATCC BAA-1640</strain>
    </source>
</reference>
<name>E0NKL0_9FIRM</name>
<feature type="domain" description="YcdB/YcdC repeated" evidence="2">
    <location>
        <begin position="51"/>
        <end position="194"/>
    </location>
</feature>
<evidence type="ECO:0000313" key="4">
    <source>
        <dbReference type="Proteomes" id="UP000003280"/>
    </source>
</evidence>
<dbReference type="EMBL" id="AEEH01000028">
    <property type="protein sequence ID" value="EFM25637.1"/>
    <property type="molecule type" value="Genomic_DNA"/>
</dbReference>
<dbReference type="HOGENOM" id="CLU_420832_0_0_9"/>
<feature type="signal peptide" evidence="1">
    <location>
        <begin position="1"/>
        <end position="34"/>
    </location>
</feature>
<evidence type="ECO:0000313" key="3">
    <source>
        <dbReference type="EMBL" id="EFM25637.1"/>
    </source>
</evidence>
<proteinExistence type="predicted"/>
<dbReference type="AlphaFoldDB" id="E0NKL0"/>
<evidence type="ECO:0000259" key="2">
    <source>
        <dbReference type="Pfam" id="PF16244"/>
    </source>
</evidence>
<dbReference type="PROSITE" id="PS51257">
    <property type="entry name" value="PROKAR_LIPOPROTEIN"/>
    <property type="match status" value="1"/>
</dbReference>
<dbReference type="InterPro" id="IPR032599">
    <property type="entry name" value="YcdB/YcdC_rep_domain"/>
</dbReference>
<protein>
    <recommendedName>
        <fullName evidence="2">YcdB/YcdC repeated domain-containing protein</fullName>
    </recommendedName>
</protein>
<evidence type="ECO:0000256" key="1">
    <source>
        <dbReference type="SAM" id="SignalP"/>
    </source>
</evidence>
<keyword evidence="4" id="KW-1185">Reference proteome</keyword>
<organism evidence="3 4">
    <name type="scientific">Peptoniphilus duerdenii ATCC BAA-1640</name>
    <dbReference type="NCBI Taxonomy" id="862517"/>
    <lineage>
        <taxon>Bacteria</taxon>
        <taxon>Bacillati</taxon>
        <taxon>Bacillota</taxon>
        <taxon>Tissierellia</taxon>
        <taxon>Tissierellales</taxon>
        <taxon>Peptoniphilaceae</taxon>
        <taxon>Peptoniphilus</taxon>
    </lineage>
</organism>